<dbReference type="RefSeq" id="WP_074753083.1">
    <property type="nucleotide sequence ID" value="NZ_FNCO01000006.1"/>
</dbReference>
<evidence type="ECO:0000256" key="1">
    <source>
        <dbReference type="SAM" id="SignalP"/>
    </source>
</evidence>
<accession>A0A1G8CG52</accession>
<dbReference type="AlphaFoldDB" id="A0A1G8CG52"/>
<sequence length="104" mass="11616">MKKFCCVLLTMLPLSAFAYPIDVEKHINGVQIDYNSHDTAYDIGNITVNNYGDVPAKCTVVFSNGPEAPRTRRVQIAPKSTSNVTVKFSREIVKLRIKLSCEPQ</sequence>
<evidence type="ECO:0000313" key="2">
    <source>
        <dbReference type="EMBL" id="SDH44431.1"/>
    </source>
</evidence>
<evidence type="ECO:0008006" key="4">
    <source>
        <dbReference type="Google" id="ProtNLM"/>
    </source>
</evidence>
<gene>
    <name evidence="2" type="ORF">SAMN05216605_106239</name>
</gene>
<reference evidence="3" key="1">
    <citation type="submission" date="2016-10" db="EMBL/GenBank/DDBJ databases">
        <authorList>
            <person name="Varghese N."/>
            <person name="Submissions S."/>
        </authorList>
    </citation>
    <scope>NUCLEOTIDE SEQUENCE [LARGE SCALE GENOMIC DNA]</scope>
    <source>
        <strain evidence="3">ATCC 700689</strain>
    </source>
</reference>
<dbReference type="STRING" id="89065.SAMN05216605_106239"/>
<keyword evidence="1" id="KW-0732">Signal</keyword>
<proteinExistence type="predicted"/>
<feature type="chain" id="PRO_5010377381" description="3-phosphoglycerate kinase" evidence="1">
    <location>
        <begin position="19"/>
        <end position="104"/>
    </location>
</feature>
<protein>
    <recommendedName>
        <fullName evidence="4">3-phosphoglycerate kinase</fullName>
    </recommendedName>
</protein>
<dbReference type="OrthoDB" id="6920230at2"/>
<name>A0A1G8CG52_9PSED</name>
<dbReference type="EMBL" id="FNCO01000006">
    <property type="protein sequence ID" value="SDH44431.1"/>
    <property type="molecule type" value="Genomic_DNA"/>
</dbReference>
<organism evidence="2 3">
    <name type="scientific">Pseudomonas abietaniphila</name>
    <dbReference type="NCBI Taxonomy" id="89065"/>
    <lineage>
        <taxon>Bacteria</taxon>
        <taxon>Pseudomonadati</taxon>
        <taxon>Pseudomonadota</taxon>
        <taxon>Gammaproteobacteria</taxon>
        <taxon>Pseudomonadales</taxon>
        <taxon>Pseudomonadaceae</taxon>
        <taxon>Pseudomonas</taxon>
    </lineage>
</organism>
<feature type="signal peptide" evidence="1">
    <location>
        <begin position="1"/>
        <end position="18"/>
    </location>
</feature>
<evidence type="ECO:0000313" key="3">
    <source>
        <dbReference type="Proteomes" id="UP000182894"/>
    </source>
</evidence>
<keyword evidence="3" id="KW-1185">Reference proteome</keyword>
<dbReference type="Proteomes" id="UP000182894">
    <property type="component" value="Unassembled WGS sequence"/>
</dbReference>